<dbReference type="PANTHER" id="PTHR43424:SF1">
    <property type="entry name" value="LOCUS PUTATIVE PROTEIN 1-RELATED"/>
    <property type="match status" value="1"/>
</dbReference>
<dbReference type="AlphaFoldDB" id="A0A382HT67"/>
<gene>
    <name evidence="6" type="ORF">METZ01_LOCUS243352</name>
</gene>
<evidence type="ECO:0000256" key="1">
    <source>
        <dbReference type="ARBA" id="ARBA00004141"/>
    </source>
</evidence>
<evidence type="ECO:0000313" key="6">
    <source>
        <dbReference type="EMBL" id="SVB90498.1"/>
    </source>
</evidence>
<feature type="transmembrane region" description="Helical" evidence="5">
    <location>
        <begin position="55"/>
        <end position="77"/>
    </location>
</feature>
<protein>
    <recommendedName>
        <fullName evidence="7">Polysaccharide biosynthesis protein C-terminal domain-containing protein</fullName>
    </recommendedName>
</protein>
<dbReference type="EMBL" id="UINC01063160">
    <property type="protein sequence ID" value="SVB90498.1"/>
    <property type="molecule type" value="Genomic_DNA"/>
</dbReference>
<feature type="transmembrane region" description="Helical" evidence="5">
    <location>
        <begin position="334"/>
        <end position="356"/>
    </location>
</feature>
<evidence type="ECO:0000256" key="2">
    <source>
        <dbReference type="ARBA" id="ARBA00022692"/>
    </source>
</evidence>
<feature type="transmembrane region" description="Helical" evidence="5">
    <location>
        <begin position="31"/>
        <end position="49"/>
    </location>
</feature>
<dbReference type="CDD" id="cd13128">
    <property type="entry name" value="MATE_Wzx_like"/>
    <property type="match status" value="1"/>
</dbReference>
<accession>A0A382HT67</accession>
<keyword evidence="3 5" id="KW-1133">Transmembrane helix</keyword>
<feature type="transmembrane region" description="Helical" evidence="5">
    <location>
        <begin position="182"/>
        <end position="201"/>
    </location>
</feature>
<feature type="transmembrane region" description="Helical" evidence="5">
    <location>
        <begin position="222"/>
        <end position="239"/>
    </location>
</feature>
<feature type="transmembrane region" description="Helical" evidence="5">
    <location>
        <begin position="368"/>
        <end position="386"/>
    </location>
</feature>
<feature type="non-terminal residue" evidence="6">
    <location>
        <position position="387"/>
    </location>
</feature>
<comment type="subcellular location">
    <subcellularLocation>
        <location evidence="1">Membrane</location>
        <topology evidence="1">Multi-pass membrane protein</topology>
    </subcellularLocation>
</comment>
<keyword evidence="2 5" id="KW-0812">Transmembrane</keyword>
<dbReference type="InterPro" id="IPR052556">
    <property type="entry name" value="PolySynth_Transporter"/>
</dbReference>
<organism evidence="6">
    <name type="scientific">marine metagenome</name>
    <dbReference type="NCBI Taxonomy" id="408172"/>
    <lineage>
        <taxon>unclassified sequences</taxon>
        <taxon>metagenomes</taxon>
        <taxon>ecological metagenomes</taxon>
    </lineage>
</organism>
<evidence type="ECO:0000256" key="3">
    <source>
        <dbReference type="ARBA" id="ARBA00022989"/>
    </source>
</evidence>
<reference evidence="6" key="1">
    <citation type="submission" date="2018-05" db="EMBL/GenBank/DDBJ databases">
        <authorList>
            <person name="Lanie J.A."/>
            <person name="Ng W.-L."/>
            <person name="Kazmierczak K.M."/>
            <person name="Andrzejewski T.M."/>
            <person name="Davidsen T.M."/>
            <person name="Wayne K.J."/>
            <person name="Tettelin H."/>
            <person name="Glass J.I."/>
            <person name="Rusch D."/>
            <person name="Podicherti R."/>
            <person name="Tsui H.-C.T."/>
            <person name="Winkler M.E."/>
        </authorList>
    </citation>
    <scope>NUCLEOTIDE SEQUENCE</scope>
</reference>
<dbReference type="GO" id="GO:0016020">
    <property type="term" value="C:membrane"/>
    <property type="evidence" value="ECO:0007669"/>
    <property type="project" value="UniProtKB-SubCell"/>
</dbReference>
<sequence length="387" mass="44604">MNLLKKAILLKNHSGFRKYFDNTSWLLGERILRMAVSLFVGIYVARYLGPENYGLLSYANSFVGIFVALATLGLDDVVVRELVKNPEQREELLGTSFLLKIVGAVLMWVVIILTVPFTNNDIQTNSFIMIISLGVVFQAFNVIDFNFQATVKSKYVVYAQFVQLTFSSIVKLILIINEAALIWFVSVYCLDAMILALGLVFTYLHNSGNIFSWRWNFKVAKILLNDSWPLMFAYMSYLIYAKIDRLMVMEMIDEYNVGIYSAAYTLYEAPLFISLMVGKSLYPLIVKYYRENKDRLYDLYFELSSYMTLSAYLIVIFVYLFYEYLISFTFGIKYIESGEVLLFLSLGLILMFNAFLRSNYITASGNQKIILFTSIFSAILNILLNYI</sequence>
<feature type="transmembrane region" description="Helical" evidence="5">
    <location>
        <begin position="299"/>
        <end position="322"/>
    </location>
</feature>
<name>A0A382HT67_9ZZZZ</name>
<proteinExistence type="predicted"/>
<keyword evidence="4 5" id="KW-0472">Membrane</keyword>
<feature type="transmembrane region" description="Helical" evidence="5">
    <location>
        <begin position="124"/>
        <end position="143"/>
    </location>
</feature>
<evidence type="ECO:0000256" key="5">
    <source>
        <dbReference type="SAM" id="Phobius"/>
    </source>
</evidence>
<feature type="transmembrane region" description="Helical" evidence="5">
    <location>
        <begin position="155"/>
        <end position="176"/>
    </location>
</feature>
<feature type="transmembrane region" description="Helical" evidence="5">
    <location>
        <begin position="259"/>
        <end position="278"/>
    </location>
</feature>
<dbReference type="InterPro" id="IPR002797">
    <property type="entry name" value="Polysacc_synth"/>
</dbReference>
<feature type="transmembrane region" description="Helical" evidence="5">
    <location>
        <begin position="97"/>
        <end position="118"/>
    </location>
</feature>
<evidence type="ECO:0000256" key="4">
    <source>
        <dbReference type="ARBA" id="ARBA00023136"/>
    </source>
</evidence>
<evidence type="ECO:0008006" key="7">
    <source>
        <dbReference type="Google" id="ProtNLM"/>
    </source>
</evidence>
<dbReference type="PANTHER" id="PTHR43424">
    <property type="entry name" value="LOCUS PUTATIVE PROTEIN 1-RELATED"/>
    <property type="match status" value="1"/>
</dbReference>
<dbReference type="Pfam" id="PF01943">
    <property type="entry name" value="Polysacc_synt"/>
    <property type="match status" value="1"/>
</dbReference>